<feature type="compositionally biased region" description="Low complexity" evidence="1">
    <location>
        <begin position="78"/>
        <end position="88"/>
    </location>
</feature>
<protein>
    <submittedName>
        <fullName evidence="2">Uncharacterized protein</fullName>
    </submittedName>
</protein>
<feature type="compositionally biased region" description="Pro residues" evidence="1">
    <location>
        <begin position="108"/>
        <end position="117"/>
    </location>
</feature>
<feature type="region of interest" description="Disordered" evidence="1">
    <location>
        <begin position="42"/>
        <end position="119"/>
    </location>
</feature>
<proteinExistence type="predicted"/>
<dbReference type="AlphaFoldDB" id="A0A7S2DIZ7"/>
<gene>
    <name evidence="2" type="ORF">CBRE1094_LOCUS17785</name>
</gene>
<reference evidence="2" key="1">
    <citation type="submission" date="2021-01" db="EMBL/GenBank/DDBJ databases">
        <authorList>
            <person name="Corre E."/>
            <person name="Pelletier E."/>
            <person name="Niang G."/>
            <person name="Scheremetjew M."/>
            <person name="Finn R."/>
            <person name="Kale V."/>
            <person name="Holt S."/>
            <person name="Cochrane G."/>
            <person name="Meng A."/>
            <person name="Brown T."/>
            <person name="Cohen L."/>
        </authorList>
    </citation>
    <scope>NUCLEOTIDE SEQUENCE</scope>
    <source>
        <strain evidence="2">UTEX LB 985</strain>
    </source>
</reference>
<accession>A0A7S2DIZ7</accession>
<dbReference type="EMBL" id="HBGU01032609">
    <property type="protein sequence ID" value="CAD9455828.1"/>
    <property type="molecule type" value="Transcribed_RNA"/>
</dbReference>
<organism evidence="2">
    <name type="scientific">Haptolina brevifila</name>
    <dbReference type="NCBI Taxonomy" id="156173"/>
    <lineage>
        <taxon>Eukaryota</taxon>
        <taxon>Haptista</taxon>
        <taxon>Haptophyta</taxon>
        <taxon>Prymnesiophyceae</taxon>
        <taxon>Prymnesiales</taxon>
        <taxon>Prymnesiaceae</taxon>
        <taxon>Haptolina</taxon>
    </lineage>
</organism>
<feature type="compositionally biased region" description="Polar residues" evidence="1">
    <location>
        <begin position="64"/>
        <end position="74"/>
    </location>
</feature>
<feature type="compositionally biased region" description="Pro residues" evidence="1">
    <location>
        <begin position="89"/>
        <end position="99"/>
    </location>
</feature>
<evidence type="ECO:0000256" key="1">
    <source>
        <dbReference type="SAM" id="MobiDB-lite"/>
    </source>
</evidence>
<evidence type="ECO:0000313" key="2">
    <source>
        <dbReference type="EMBL" id="CAD9455828.1"/>
    </source>
</evidence>
<name>A0A7S2DIZ7_9EUKA</name>
<feature type="compositionally biased region" description="Basic and acidic residues" evidence="1">
    <location>
        <begin position="52"/>
        <end position="63"/>
    </location>
</feature>
<sequence length="147" mass="15324">MCLTLTALVGRRKTIKKKFDPGHLIAHKYLPHAREQLARRSRPLGHLAGSEPPRRSARLDSSTRFRLAASSSPGTALCPAARSACSTSPPTPAATPPRTPRLLSKSPAPTPLPPTSPSPMVESIPVAAATPSAVVTANGMALVRGVA</sequence>